<accession>A0A381ZPT8</accession>
<sequence>MNEKTAPTNELSALSRRDLIGTGLALAAVGCSPAVTRTTNTSDAIASAPTAPFDSLRDYVAALEARGLAVRIPRVNQDEYEAAALMYRIRDQHGMRGGPVLIFEEIRIDGKWVKGPLIVNESGNLFSECLVFGLEPVDDPLIEESYDSYRKARAHVEQMVAANGGKYPTIPPVEVTAKDSPCKEVVLTGDDIDLTKFQFIKCNPGDVGRYINTGMVFTRDPEQGINIGTYRCHLRGPREIGLNSERNQTGNRHLTAARDRGETMAKVSIALSTDPYCWMCSTSKMADRSEGPVDELALAGGLAGRPVKVVKSHTNDFMVPANAEIIIEGEVPLNDLRPEGPYGEMVGYQGPRKEQQYWMRVTAVTHRKDPWVMNNFTGLSAGALQAASHARPFYQLKQQIPAIV</sequence>
<proteinExistence type="predicted"/>
<feature type="non-terminal residue" evidence="2">
    <location>
        <position position="404"/>
    </location>
</feature>
<dbReference type="Pfam" id="PF01977">
    <property type="entry name" value="UbiD"/>
    <property type="match status" value="1"/>
</dbReference>
<dbReference type="PROSITE" id="PS51257">
    <property type="entry name" value="PROKAR_LIPOPROTEIN"/>
    <property type="match status" value="1"/>
</dbReference>
<dbReference type="SUPFAM" id="SSF50475">
    <property type="entry name" value="FMN-binding split barrel"/>
    <property type="match status" value="1"/>
</dbReference>
<protein>
    <recommendedName>
        <fullName evidence="1">3-octaprenyl-4-hydroxybenzoate carboxy-lyase-like Rift-related domain-containing protein</fullName>
    </recommendedName>
</protein>
<dbReference type="AlphaFoldDB" id="A0A381ZPT8"/>
<dbReference type="InterPro" id="IPR048304">
    <property type="entry name" value="UbiD_Rift_dom"/>
</dbReference>
<dbReference type="PANTHER" id="PTHR30108:SF17">
    <property type="entry name" value="FERULIC ACID DECARBOXYLASE 1"/>
    <property type="match status" value="1"/>
</dbReference>
<dbReference type="PROSITE" id="PS51318">
    <property type="entry name" value="TAT"/>
    <property type="match status" value="1"/>
</dbReference>
<dbReference type="PANTHER" id="PTHR30108">
    <property type="entry name" value="3-OCTAPRENYL-4-HYDROXYBENZOATE CARBOXY-LYASE-RELATED"/>
    <property type="match status" value="1"/>
</dbReference>
<gene>
    <name evidence="2" type="ORF">METZ01_LOCUS144124</name>
</gene>
<feature type="domain" description="3-octaprenyl-4-hydroxybenzoate carboxy-lyase-like Rift-related" evidence="1">
    <location>
        <begin position="175"/>
        <end position="378"/>
    </location>
</feature>
<dbReference type="InterPro" id="IPR002830">
    <property type="entry name" value="UbiD"/>
</dbReference>
<dbReference type="GO" id="GO:0016831">
    <property type="term" value="F:carboxy-lyase activity"/>
    <property type="evidence" value="ECO:0007669"/>
    <property type="project" value="InterPro"/>
</dbReference>
<organism evidence="2">
    <name type="scientific">marine metagenome</name>
    <dbReference type="NCBI Taxonomy" id="408172"/>
    <lineage>
        <taxon>unclassified sequences</taxon>
        <taxon>metagenomes</taxon>
        <taxon>ecological metagenomes</taxon>
    </lineage>
</organism>
<evidence type="ECO:0000313" key="2">
    <source>
        <dbReference type="EMBL" id="SVA91270.1"/>
    </source>
</evidence>
<name>A0A381ZPT8_9ZZZZ</name>
<dbReference type="EMBL" id="UINC01022183">
    <property type="protein sequence ID" value="SVA91270.1"/>
    <property type="molecule type" value="Genomic_DNA"/>
</dbReference>
<reference evidence="2" key="1">
    <citation type="submission" date="2018-05" db="EMBL/GenBank/DDBJ databases">
        <authorList>
            <person name="Lanie J.A."/>
            <person name="Ng W.-L."/>
            <person name="Kazmierczak K.M."/>
            <person name="Andrzejewski T.M."/>
            <person name="Davidsen T.M."/>
            <person name="Wayne K.J."/>
            <person name="Tettelin H."/>
            <person name="Glass J.I."/>
            <person name="Rusch D."/>
            <person name="Podicherti R."/>
            <person name="Tsui H.-C.T."/>
            <person name="Winkler M.E."/>
        </authorList>
    </citation>
    <scope>NUCLEOTIDE SEQUENCE</scope>
</reference>
<dbReference type="GO" id="GO:0005737">
    <property type="term" value="C:cytoplasm"/>
    <property type="evidence" value="ECO:0007669"/>
    <property type="project" value="TreeGrafter"/>
</dbReference>
<dbReference type="InterPro" id="IPR006311">
    <property type="entry name" value="TAT_signal"/>
</dbReference>
<evidence type="ECO:0000259" key="1">
    <source>
        <dbReference type="Pfam" id="PF01977"/>
    </source>
</evidence>